<feature type="domain" description="OmpA-like" evidence="4">
    <location>
        <begin position="278"/>
        <end position="402"/>
    </location>
</feature>
<evidence type="ECO:0000313" key="6">
    <source>
        <dbReference type="Proteomes" id="UP000809587"/>
    </source>
</evidence>
<keyword evidence="3" id="KW-0732">Signal</keyword>
<reference evidence="5 6" key="1">
    <citation type="submission" date="2021-02" db="EMBL/GenBank/DDBJ databases">
        <authorList>
            <person name="Lee D.-H."/>
        </authorList>
    </citation>
    <scope>NUCLEOTIDE SEQUENCE [LARGE SCALE GENOMIC DNA]</scope>
    <source>
        <strain evidence="5 6">MMS20-R2-29</strain>
    </source>
</reference>
<feature type="compositionally biased region" description="Basic and acidic residues" evidence="2">
    <location>
        <begin position="372"/>
        <end position="381"/>
    </location>
</feature>
<feature type="region of interest" description="Disordered" evidence="2">
    <location>
        <begin position="358"/>
        <end position="390"/>
    </location>
</feature>
<feature type="signal peptide" evidence="3">
    <location>
        <begin position="1"/>
        <end position="34"/>
    </location>
</feature>
<dbReference type="InterPro" id="IPR036737">
    <property type="entry name" value="OmpA-like_sf"/>
</dbReference>
<proteinExistence type="predicted"/>
<dbReference type="Gene3D" id="3.30.1330.60">
    <property type="entry name" value="OmpA-like domain"/>
    <property type="match status" value="1"/>
</dbReference>
<organism evidence="5 6">
    <name type="scientific">Micromonospora humidisoli</name>
    <dbReference type="NCBI Taxonomy" id="2807622"/>
    <lineage>
        <taxon>Bacteria</taxon>
        <taxon>Bacillati</taxon>
        <taxon>Actinomycetota</taxon>
        <taxon>Actinomycetes</taxon>
        <taxon>Micromonosporales</taxon>
        <taxon>Micromonosporaceae</taxon>
        <taxon>Micromonospora</taxon>
    </lineage>
</organism>
<accession>A0ABS2JBL8</accession>
<keyword evidence="6" id="KW-1185">Reference proteome</keyword>
<dbReference type="EMBL" id="JAFEUO010000002">
    <property type="protein sequence ID" value="MBM7082966.1"/>
    <property type="molecule type" value="Genomic_DNA"/>
</dbReference>
<dbReference type="RefSeq" id="WP_204958124.1">
    <property type="nucleotide sequence ID" value="NZ_JAFEUO010000002.1"/>
</dbReference>
<evidence type="ECO:0000259" key="4">
    <source>
        <dbReference type="PROSITE" id="PS51123"/>
    </source>
</evidence>
<keyword evidence="1" id="KW-0472">Membrane</keyword>
<name>A0ABS2JBL8_9ACTN</name>
<feature type="chain" id="PRO_5046661884" evidence="3">
    <location>
        <begin position="35"/>
        <end position="402"/>
    </location>
</feature>
<dbReference type="Pfam" id="PF00691">
    <property type="entry name" value="OmpA"/>
    <property type="match status" value="1"/>
</dbReference>
<evidence type="ECO:0000256" key="3">
    <source>
        <dbReference type="SAM" id="SignalP"/>
    </source>
</evidence>
<evidence type="ECO:0000256" key="2">
    <source>
        <dbReference type="SAM" id="MobiDB-lite"/>
    </source>
</evidence>
<gene>
    <name evidence="5" type="ORF">JQN84_10530</name>
</gene>
<dbReference type="Proteomes" id="UP000809587">
    <property type="component" value="Unassembled WGS sequence"/>
</dbReference>
<dbReference type="SUPFAM" id="SSF103088">
    <property type="entry name" value="OmpA-like"/>
    <property type="match status" value="1"/>
</dbReference>
<evidence type="ECO:0000256" key="1">
    <source>
        <dbReference type="PROSITE-ProRule" id="PRU00473"/>
    </source>
</evidence>
<sequence>MAVVQPPRTRPRAGRRQRAALLAVLLLAAAVLTGCDDGPQHEEPVEAGCLSSGVAMSLAIGARANSPTPALPALVEDLARSAALKHKGVSMVQIDGRVDVDLEPQVFNSKAQNPNKYGKDLDRWLDGLRQWVATMRADEPEADVLKALDVAGAQVGPGDTVVLVDSGLQTTAPLDFRTRGMLDADPTDVVEFLRRADALPDLADRRVLLVGLGNTAPPQAELGVAQKRHVVEIWTAIARAGGASCVELREAANGKHSDVDSPTVSVVPVTESPTFTPCGVTVLPDDGEVGFVPDAATFRDPARARAALAKLAALLERGRSTVELIGTTSSAGTESGRLTLSRDRARAVETVLRSLGVPPERMSSRGVGANWPDRRPDRGPDGELLPGPAAQNRTVVVRISCG</sequence>
<protein>
    <submittedName>
        <fullName evidence="5">OmpA family protein</fullName>
    </submittedName>
</protein>
<dbReference type="InterPro" id="IPR006665">
    <property type="entry name" value="OmpA-like"/>
</dbReference>
<evidence type="ECO:0000313" key="5">
    <source>
        <dbReference type="EMBL" id="MBM7082966.1"/>
    </source>
</evidence>
<dbReference type="PROSITE" id="PS51123">
    <property type="entry name" value="OMPA_2"/>
    <property type="match status" value="1"/>
</dbReference>
<comment type="caution">
    <text evidence="5">The sequence shown here is derived from an EMBL/GenBank/DDBJ whole genome shotgun (WGS) entry which is preliminary data.</text>
</comment>